<dbReference type="EMBL" id="CP014862">
    <property type="protein sequence ID" value="ASJ03015.1"/>
    <property type="molecule type" value="Genomic_DNA"/>
</dbReference>
<feature type="transmembrane region" description="Helical" evidence="1">
    <location>
        <begin position="57"/>
        <end position="73"/>
    </location>
</feature>
<dbReference type="RefSeq" id="WP_088858270.1">
    <property type="nucleotide sequence ID" value="NZ_CP014862.1"/>
</dbReference>
<feature type="transmembrane region" description="Helical" evidence="1">
    <location>
        <begin position="164"/>
        <end position="182"/>
    </location>
</feature>
<sequence length="189" mass="20645">MECVIMGIPDFILAVFAIVGFLSRRNPIMYRSPWALGVGALLLITSLLEVGGVDYSWISLLEFTIILMAGIQIERFVSTNTGKKAMYWLFGLITLLVLLTVAVTGSSLYFEAGLLIILGTAAMRFSSMEMIFGTEIRFPLLTAGVMAFVSALSLFLGFRMLSAFLYTGTLVLLILTIVENVMSVKGESS</sequence>
<evidence type="ECO:0000313" key="2">
    <source>
        <dbReference type="EMBL" id="ASJ03015.1"/>
    </source>
</evidence>
<evidence type="ECO:0000313" key="3">
    <source>
        <dbReference type="Proteomes" id="UP000250179"/>
    </source>
</evidence>
<keyword evidence="1" id="KW-0812">Transmembrane</keyword>
<feature type="transmembrane region" description="Helical" evidence="1">
    <location>
        <begin position="85"/>
        <end position="102"/>
    </location>
</feature>
<keyword evidence="1" id="KW-0472">Membrane</keyword>
<proteinExistence type="predicted"/>
<organism evidence="2 3">
    <name type="scientific">Thermococcus profundus</name>
    <dbReference type="NCBI Taxonomy" id="49899"/>
    <lineage>
        <taxon>Archaea</taxon>
        <taxon>Methanobacteriati</taxon>
        <taxon>Methanobacteriota</taxon>
        <taxon>Thermococci</taxon>
        <taxon>Thermococcales</taxon>
        <taxon>Thermococcaceae</taxon>
        <taxon>Thermococcus</taxon>
    </lineage>
</organism>
<dbReference type="Proteomes" id="UP000250179">
    <property type="component" value="Chromosome"/>
</dbReference>
<dbReference type="KEGG" id="tprf:A3L09_06970"/>
<feature type="transmembrane region" description="Helical" evidence="1">
    <location>
        <begin position="34"/>
        <end position="51"/>
    </location>
</feature>
<gene>
    <name evidence="2" type="ORF">A3L09_06970</name>
</gene>
<protein>
    <submittedName>
        <fullName evidence="2">Uncharacterized protein</fullName>
    </submittedName>
</protein>
<feature type="transmembrane region" description="Helical" evidence="1">
    <location>
        <begin position="6"/>
        <end position="22"/>
    </location>
</feature>
<keyword evidence="3" id="KW-1185">Reference proteome</keyword>
<evidence type="ECO:0000256" key="1">
    <source>
        <dbReference type="SAM" id="Phobius"/>
    </source>
</evidence>
<accession>A0A2Z2MEE3</accession>
<dbReference type="AlphaFoldDB" id="A0A2Z2MEE3"/>
<keyword evidence="1" id="KW-1133">Transmembrane helix</keyword>
<dbReference type="OrthoDB" id="102194at2157"/>
<feature type="transmembrane region" description="Helical" evidence="1">
    <location>
        <begin position="138"/>
        <end position="158"/>
    </location>
</feature>
<name>A0A2Z2MEE3_THEPR</name>
<dbReference type="GeneID" id="33320142"/>
<reference evidence="2 3" key="1">
    <citation type="submission" date="2016-03" db="EMBL/GenBank/DDBJ databases">
        <title>Complete genome sequence of Thermococcus profundus strain DT5432.</title>
        <authorList>
            <person name="Oger P.M."/>
        </authorList>
    </citation>
    <scope>NUCLEOTIDE SEQUENCE [LARGE SCALE GENOMIC DNA]</scope>
    <source>
        <strain evidence="2 3">DT 5432</strain>
    </source>
</reference>